<evidence type="ECO:0000313" key="2">
    <source>
        <dbReference type="Proteomes" id="UP001203297"/>
    </source>
</evidence>
<reference evidence="1" key="1">
    <citation type="journal article" date="2022" name="New Phytol.">
        <title>Evolutionary transition to the ectomycorrhizal habit in the genomes of a hyperdiverse lineage of mushroom-forming fungi.</title>
        <authorList>
            <person name="Looney B."/>
            <person name="Miyauchi S."/>
            <person name="Morin E."/>
            <person name="Drula E."/>
            <person name="Courty P.E."/>
            <person name="Kohler A."/>
            <person name="Kuo A."/>
            <person name="LaButti K."/>
            <person name="Pangilinan J."/>
            <person name="Lipzen A."/>
            <person name="Riley R."/>
            <person name="Andreopoulos W."/>
            <person name="He G."/>
            <person name="Johnson J."/>
            <person name="Nolan M."/>
            <person name="Tritt A."/>
            <person name="Barry K.W."/>
            <person name="Grigoriev I.V."/>
            <person name="Nagy L.G."/>
            <person name="Hibbett D."/>
            <person name="Henrissat B."/>
            <person name="Matheny P.B."/>
            <person name="Labbe J."/>
            <person name="Martin F.M."/>
        </authorList>
    </citation>
    <scope>NUCLEOTIDE SEQUENCE</scope>
    <source>
        <strain evidence="1">BPL690</strain>
    </source>
</reference>
<keyword evidence="2" id="KW-1185">Reference proteome</keyword>
<gene>
    <name evidence="1" type="ORF">B0F90DRAFT_200563</name>
</gene>
<dbReference type="AlphaFoldDB" id="A0AAD4M549"/>
<proteinExistence type="predicted"/>
<dbReference type="Proteomes" id="UP001203297">
    <property type="component" value="Unassembled WGS sequence"/>
</dbReference>
<accession>A0AAD4M549</accession>
<evidence type="ECO:0000313" key="1">
    <source>
        <dbReference type="EMBL" id="KAI0302294.1"/>
    </source>
</evidence>
<comment type="caution">
    <text evidence="1">The sequence shown here is derived from an EMBL/GenBank/DDBJ whole genome shotgun (WGS) entry which is preliminary data.</text>
</comment>
<protein>
    <submittedName>
        <fullName evidence="1">Uncharacterized protein</fullName>
    </submittedName>
</protein>
<sequence length="269" mass="30174">MSSSTPLPPPSAKALSCNSLMDPTFSLSDALDKDLLIQITPSSEDVSQPRQILDSTASLIAPLPRVPNAFAFPMQPLFYQSDGSTRVFSRSGSPSPISPIFTQRSRPTSPHFWNSGSPNSLEWLAPAINPPCSHFDSTTSDRFHPMSCPLAPFYSHRTLFLVMQVHRHIMRCFRVMSPIPSRPTSPFRGRLLPSFRPFLLTTGHQRRIQLRALILLRYWSRKRSAFISKGFKDKVATKIAPDALRLMGKYCSPHLIVLDNYISLFTLGC</sequence>
<name>A0AAD4M549_9AGAM</name>
<organism evidence="1 2">
    <name type="scientific">Multifurca ochricompacta</name>
    <dbReference type="NCBI Taxonomy" id="376703"/>
    <lineage>
        <taxon>Eukaryota</taxon>
        <taxon>Fungi</taxon>
        <taxon>Dikarya</taxon>
        <taxon>Basidiomycota</taxon>
        <taxon>Agaricomycotina</taxon>
        <taxon>Agaricomycetes</taxon>
        <taxon>Russulales</taxon>
        <taxon>Russulaceae</taxon>
        <taxon>Multifurca</taxon>
    </lineage>
</organism>
<dbReference type="EMBL" id="WTXG01000011">
    <property type="protein sequence ID" value="KAI0302294.1"/>
    <property type="molecule type" value="Genomic_DNA"/>
</dbReference>